<keyword evidence="2" id="KW-1185">Reference proteome</keyword>
<gene>
    <name evidence="1" type="ORF">QFZ36_004200</name>
</gene>
<dbReference type="EMBL" id="JAUSXB010000002">
    <property type="protein sequence ID" value="MDQ0676574.1"/>
    <property type="molecule type" value="Genomic_DNA"/>
</dbReference>
<name>A0ABU0PRG9_9MICC</name>
<accession>A0ABU0PRG9</accession>
<reference evidence="1 2" key="1">
    <citation type="submission" date="2023-07" db="EMBL/GenBank/DDBJ databases">
        <title>Comparative genomics of wheat-associated soil bacteria to identify genetic determinants of phenazine resistance.</title>
        <authorList>
            <person name="Mouncey N."/>
        </authorList>
    </citation>
    <scope>NUCLEOTIDE SEQUENCE [LARGE SCALE GENOMIC DNA]</scope>
    <source>
        <strain evidence="1 2">W1I3</strain>
    </source>
</reference>
<evidence type="ECO:0000313" key="2">
    <source>
        <dbReference type="Proteomes" id="UP001236806"/>
    </source>
</evidence>
<dbReference type="Proteomes" id="UP001236806">
    <property type="component" value="Unassembled WGS sequence"/>
</dbReference>
<sequence length="81" mass="8836">MSASKTRRPRGTGLDNVILRVDVSKSAKDLVDRVSAHTNLSKGLVTERLLLGIPLDARGLPLWDDIDDYRDQGALPIPKAS</sequence>
<comment type="caution">
    <text evidence="1">The sequence shown here is derived from an EMBL/GenBank/DDBJ whole genome shotgun (WGS) entry which is preliminary data.</text>
</comment>
<organism evidence="1 2">
    <name type="scientific">Pseudarthrobacter siccitolerans</name>
    <dbReference type="NCBI Taxonomy" id="861266"/>
    <lineage>
        <taxon>Bacteria</taxon>
        <taxon>Bacillati</taxon>
        <taxon>Actinomycetota</taxon>
        <taxon>Actinomycetes</taxon>
        <taxon>Micrococcales</taxon>
        <taxon>Micrococcaceae</taxon>
        <taxon>Pseudarthrobacter</taxon>
    </lineage>
</organism>
<proteinExistence type="predicted"/>
<protein>
    <submittedName>
        <fullName evidence="1">Uncharacterized protein</fullName>
    </submittedName>
</protein>
<evidence type="ECO:0000313" key="1">
    <source>
        <dbReference type="EMBL" id="MDQ0676574.1"/>
    </source>
</evidence>
<dbReference type="RefSeq" id="WP_306639334.1">
    <property type="nucleotide sequence ID" value="NZ_JAUSXB010000002.1"/>
</dbReference>